<dbReference type="InterPro" id="IPR050226">
    <property type="entry name" value="NagZ_Beta-hexosaminidase"/>
</dbReference>
<dbReference type="STRING" id="477680.SAMN05421788_1011525"/>
<dbReference type="InterPro" id="IPR001466">
    <property type="entry name" value="Beta-lactam-related"/>
</dbReference>
<proteinExistence type="inferred from homology"/>
<dbReference type="GO" id="GO:0009254">
    <property type="term" value="P:peptidoglycan turnover"/>
    <property type="evidence" value="ECO:0007669"/>
    <property type="project" value="TreeGrafter"/>
</dbReference>
<keyword evidence="6" id="KW-0732">Signal</keyword>
<dbReference type="GO" id="GO:0004563">
    <property type="term" value="F:beta-N-acetylhexosaminidase activity"/>
    <property type="evidence" value="ECO:0007669"/>
    <property type="project" value="UniProtKB-EC"/>
</dbReference>
<evidence type="ECO:0000256" key="1">
    <source>
        <dbReference type="ARBA" id="ARBA00001231"/>
    </source>
</evidence>
<evidence type="ECO:0000256" key="5">
    <source>
        <dbReference type="ARBA" id="ARBA00023295"/>
    </source>
</evidence>
<dbReference type="Pfam" id="PF00144">
    <property type="entry name" value="Beta-lactamase"/>
    <property type="match status" value="1"/>
</dbReference>
<evidence type="ECO:0000256" key="6">
    <source>
        <dbReference type="SAM" id="SignalP"/>
    </source>
</evidence>
<sequence>MKQLLVLALLCCLWSYSGAQQFLQANEQAAHWVDSVFKTLNKKEKIAQLMVLRVSERKGTTVAYYDDQVAAYAKKYNIGGICLFQGPPVKQAQMINHIQASAATPVMVCVDGETGVGMRFDSVPKYPDQLTLGAVSDENLVYRVGKAIAEQCKRIGIQVNYAPVIDINNNPNNPVINFRSFGEDKYKVARWGIAITKGMQDAGVMACGKHFPGHGDVAVDSHLDLPVINKSVTQLDSLELYPFRQLIQAGVGSMMVAHLYIPAIDSTPNRATSLSPANVTGLLRNQLGFKGITFTDGLEMKGVTKFYPAGEAGLQSLIAGNDMLCLPGDIKGTISKVKKAMKKGLFTKEQLDEHVRRVLLAKYNLGLNTLQPVQTENLTVQLNAGITDLKKEVYAQAITLLKQTNTAAIPFVKKGKVAFIGIGLAQSNRFAQLLQQQLGAECFYFDYKQTEAQAKALLEQSKTYDAIIIGVHQYNKYPAGNFGISNAAVTLLNQLQQQDNVTSFVFGNPYAIKNLCQAHNLVACYEDDSLMHETAVALLQGKQTAYGTLPVTVCKEFTYGTGIISGKSVAVNTTAIKIDTAALHAIDSIAENAIQKGATPGCVVLVAKDGNIVFNRAYGYMNYDKKEPVTTETVYDLASVTKISATTVSIMQLYEQGKIDIHKTLGDYLPWVKGTDKEHLVLENLLLHQAGLTAFIPFYKETIHTVTGKPLRGFFVEKEDSNHQVRVAKGMFLRNTWKDTLYKRILQSPLGAPNTYIYSDNDFIFLGKVVEEVSGMPLDEFAREHFYGPLHMITTTFQPWKYLPVNTIAPTEQEKYFRLQLLRGDVHDPGAALLGGVAGHAGLFSNAHDLAQLYLLLLNGGEWNKVHLLKKETIDFFTAYHSKVSRRGLGFDKPEKDNATRKVPYPAAGVTAQAFGHTGFTGTCVWADPEQNLLYIFLSNRVCPEGGSNDKLTRLNVRSAIHEVIYQAIRNN</sequence>
<dbReference type="OrthoDB" id="9805821at2"/>
<accession>A0A173MRG5</accession>
<feature type="domain" description="Glycoside hydrolase family 3 N-terminal" evidence="8">
    <location>
        <begin position="43"/>
        <end position="359"/>
    </location>
</feature>
<dbReference type="Proteomes" id="UP000186917">
    <property type="component" value="Unassembled WGS sequence"/>
</dbReference>
<dbReference type="KEGG" id="fln:FLA_6151"/>
<organism evidence="9 10">
    <name type="scientific">Filimonas lacunae</name>
    <dbReference type="NCBI Taxonomy" id="477680"/>
    <lineage>
        <taxon>Bacteria</taxon>
        <taxon>Pseudomonadati</taxon>
        <taxon>Bacteroidota</taxon>
        <taxon>Chitinophagia</taxon>
        <taxon>Chitinophagales</taxon>
        <taxon>Chitinophagaceae</taxon>
        <taxon>Filimonas</taxon>
    </lineage>
</organism>
<keyword evidence="4" id="KW-0378">Hydrolase</keyword>
<evidence type="ECO:0000256" key="3">
    <source>
        <dbReference type="ARBA" id="ARBA00012663"/>
    </source>
</evidence>
<reference evidence="10" key="1">
    <citation type="submission" date="2017-01" db="EMBL/GenBank/DDBJ databases">
        <authorList>
            <person name="Varghese N."/>
            <person name="Submissions S."/>
        </authorList>
    </citation>
    <scope>NUCLEOTIDE SEQUENCE [LARGE SCALE GENOMIC DNA]</scope>
    <source>
        <strain evidence="10">DSM 21054</strain>
    </source>
</reference>
<comment type="catalytic activity">
    <reaction evidence="1">
        <text>Hydrolysis of terminal non-reducing N-acetyl-D-hexosamine residues in N-acetyl-beta-D-hexosaminides.</text>
        <dbReference type="EC" id="3.2.1.52"/>
    </reaction>
</comment>
<evidence type="ECO:0000259" key="8">
    <source>
        <dbReference type="Pfam" id="PF00933"/>
    </source>
</evidence>
<dbReference type="PANTHER" id="PTHR30480:SF13">
    <property type="entry name" value="BETA-HEXOSAMINIDASE"/>
    <property type="match status" value="1"/>
</dbReference>
<dbReference type="AlphaFoldDB" id="A0A173MRG5"/>
<feature type="signal peptide" evidence="6">
    <location>
        <begin position="1"/>
        <end position="19"/>
    </location>
</feature>
<dbReference type="PRINTS" id="PR00133">
    <property type="entry name" value="GLHYDRLASE3"/>
</dbReference>
<evidence type="ECO:0000256" key="2">
    <source>
        <dbReference type="ARBA" id="ARBA00005336"/>
    </source>
</evidence>
<dbReference type="InterPro" id="IPR036962">
    <property type="entry name" value="Glyco_hydro_3_N_sf"/>
</dbReference>
<dbReference type="Gene3D" id="3.40.710.10">
    <property type="entry name" value="DD-peptidase/beta-lactamase superfamily"/>
    <property type="match status" value="1"/>
</dbReference>
<dbReference type="SUPFAM" id="SSF56601">
    <property type="entry name" value="beta-lactamase/transpeptidase-like"/>
    <property type="match status" value="1"/>
</dbReference>
<dbReference type="Gene3D" id="3.20.20.300">
    <property type="entry name" value="Glycoside hydrolase, family 3, N-terminal domain"/>
    <property type="match status" value="1"/>
</dbReference>
<dbReference type="PANTHER" id="PTHR30480">
    <property type="entry name" value="BETA-HEXOSAMINIDASE-RELATED"/>
    <property type="match status" value="1"/>
</dbReference>
<dbReference type="InterPro" id="IPR017853">
    <property type="entry name" value="GH"/>
</dbReference>
<evidence type="ECO:0000256" key="4">
    <source>
        <dbReference type="ARBA" id="ARBA00022801"/>
    </source>
</evidence>
<feature type="domain" description="Beta-lactamase-related" evidence="7">
    <location>
        <begin position="587"/>
        <end position="945"/>
    </location>
</feature>
<keyword evidence="10" id="KW-1185">Reference proteome</keyword>
<dbReference type="RefSeq" id="WP_076377169.1">
    <property type="nucleotide sequence ID" value="NZ_AP017422.1"/>
</dbReference>
<dbReference type="GO" id="GO:0005975">
    <property type="term" value="P:carbohydrate metabolic process"/>
    <property type="evidence" value="ECO:0007669"/>
    <property type="project" value="InterPro"/>
</dbReference>
<gene>
    <name evidence="9" type="ORF">SAMN05421788_1011525</name>
</gene>
<dbReference type="SUPFAM" id="SSF51445">
    <property type="entry name" value="(Trans)glycosidases"/>
    <property type="match status" value="1"/>
</dbReference>
<comment type="similarity">
    <text evidence="2">Belongs to the glycosyl hydrolase 3 family.</text>
</comment>
<dbReference type="EC" id="3.2.1.52" evidence="3"/>
<evidence type="ECO:0000313" key="9">
    <source>
        <dbReference type="EMBL" id="SIS83952.1"/>
    </source>
</evidence>
<keyword evidence="5" id="KW-0326">Glycosidase</keyword>
<feature type="chain" id="PRO_5030023321" description="beta-N-acetylhexosaminidase" evidence="6">
    <location>
        <begin position="20"/>
        <end position="972"/>
    </location>
</feature>
<name>A0A173MRG5_9BACT</name>
<dbReference type="InterPro" id="IPR001764">
    <property type="entry name" value="Glyco_hydro_3_N"/>
</dbReference>
<evidence type="ECO:0000313" key="10">
    <source>
        <dbReference type="Proteomes" id="UP000186917"/>
    </source>
</evidence>
<dbReference type="InterPro" id="IPR012338">
    <property type="entry name" value="Beta-lactam/transpept-like"/>
</dbReference>
<evidence type="ECO:0000259" key="7">
    <source>
        <dbReference type="Pfam" id="PF00144"/>
    </source>
</evidence>
<dbReference type="EMBL" id="FTOR01000001">
    <property type="protein sequence ID" value="SIS83952.1"/>
    <property type="molecule type" value="Genomic_DNA"/>
</dbReference>
<protein>
    <recommendedName>
        <fullName evidence="3">beta-N-acetylhexosaminidase</fullName>
        <ecNumber evidence="3">3.2.1.52</ecNumber>
    </recommendedName>
</protein>
<dbReference type="Pfam" id="PF00933">
    <property type="entry name" value="Glyco_hydro_3"/>
    <property type="match status" value="1"/>
</dbReference>